<feature type="compositionally biased region" description="Polar residues" evidence="1">
    <location>
        <begin position="15"/>
        <end position="28"/>
    </location>
</feature>
<dbReference type="EMBL" id="JBJKFK010004766">
    <property type="protein sequence ID" value="KAL3308728.1"/>
    <property type="molecule type" value="Genomic_DNA"/>
</dbReference>
<gene>
    <name evidence="2" type="ORF">Ciccas_012735</name>
</gene>
<dbReference type="AlphaFoldDB" id="A0ABD2PNT6"/>
<evidence type="ECO:0000313" key="3">
    <source>
        <dbReference type="Proteomes" id="UP001626550"/>
    </source>
</evidence>
<evidence type="ECO:0000256" key="1">
    <source>
        <dbReference type="SAM" id="MobiDB-lite"/>
    </source>
</evidence>
<feature type="region of interest" description="Disordered" evidence="1">
    <location>
        <begin position="1"/>
        <end position="69"/>
    </location>
</feature>
<organism evidence="2 3">
    <name type="scientific">Cichlidogyrus casuarinus</name>
    <dbReference type="NCBI Taxonomy" id="1844966"/>
    <lineage>
        <taxon>Eukaryota</taxon>
        <taxon>Metazoa</taxon>
        <taxon>Spiralia</taxon>
        <taxon>Lophotrochozoa</taxon>
        <taxon>Platyhelminthes</taxon>
        <taxon>Monogenea</taxon>
        <taxon>Monopisthocotylea</taxon>
        <taxon>Dactylogyridea</taxon>
        <taxon>Ancyrocephalidae</taxon>
        <taxon>Cichlidogyrus</taxon>
    </lineage>
</organism>
<keyword evidence="3" id="KW-1185">Reference proteome</keyword>
<feature type="non-terminal residue" evidence="2">
    <location>
        <position position="1"/>
    </location>
</feature>
<sequence length="69" mass="7706">NLIKNRLDLADETESNQSHIEAPENNQKSSEKNKLIKPDPDSNKPDYASIFGASHEGNQDTARKEAVKE</sequence>
<accession>A0ABD2PNT6</accession>
<dbReference type="Proteomes" id="UP001626550">
    <property type="component" value="Unassembled WGS sequence"/>
</dbReference>
<feature type="non-terminal residue" evidence="2">
    <location>
        <position position="69"/>
    </location>
</feature>
<protein>
    <submittedName>
        <fullName evidence="2">Uncharacterized protein</fullName>
    </submittedName>
</protein>
<feature type="compositionally biased region" description="Basic and acidic residues" evidence="1">
    <location>
        <begin position="29"/>
        <end position="44"/>
    </location>
</feature>
<evidence type="ECO:0000313" key="2">
    <source>
        <dbReference type="EMBL" id="KAL3308728.1"/>
    </source>
</evidence>
<proteinExistence type="predicted"/>
<name>A0ABD2PNT6_9PLAT</name>
<feature type="compositionally biased region" description="Basic and acidic residues" evidence="1">
    <location>
        <begin position="57"/>
        <end position="69"/>
    </location>
</feature>
<comment type="caution">
    <text evidence="2">The sequence shown here is derived from an EMBL/GenBank/DDBJ whole genome shotgun (WGS) entry which is preliminary data.</text>
</comment>
<reference evidence="2 3" key="1">
    <citation type="submission" date="2024-11" db="EMBL/GenBank/DDBJ databases">
        <title>Adaptive evolution of stress response genes in parasites aligns with host niche diversity.</title>
        <authorList>
            <person name="Hahn C."/>
            <person name="Resl P."/>
        </authorList>
    </citation>
    <scope>NUCLEOTIDE SEQUENCE [LARGE SCALE GENOMIC DNA]</scope>
    <source>
        <strain evidence="2">EGGRZ-B1_66</strain>
        <tissue evidence="2">Body</tissue>
    </source>
</reference>